<dbReference type="InterPro" id="IPR037925">
    <property type="entry name" value="FlgE/F/G-like"/>
</dbReference>
<comment type="subcellular location">
    <subcellularLocation>
        <location evidence="2">Bacterial flagellum basal body</location>
    </subcellularLocation>
</comment>
<dbReference type="GO" id="GO:0009425">
    <property type="term" value="C:bacterial-type flagellum basal body"/>
    <property type="evidence" value="ECO:0007669"/>
    <property type="project" value="UniProtKB-SubCell"/>
</dbReference>
<evidence type="ECO:0000256" key="1">
    <source>
        <dbReference type="ARBA" id="ARBA00009677"/>
    </source>
</evidence>
<dbReference type="Proteomes" id="UP000189761">
    <property type="component" value="Unassembled WGS sequence"/>
</dbReference>
<dbReference type="InterPro" id="IPR001444">
    <property type="entry name" value="Flag_bb_rod_N"/>
</dbReference>
<dbReference type="PANTHER" id="PTHR30435">
    <property type="entry name" value="FLAGELLAR PROTEIN"/>
    <property type="match status" value="1"/>
</dbReference>
<dbReference type="SUPFAM" id="SSF117143">
    <property type="entry name" value="Flagellar hook protein flgE"/>
    <property type="match status" value="1"/>
</dbReference>
<keyword evidence="2" id="KW-0975">Bacterial flagellum</keyword>
<dbReference type="GO" id="GO:0071978">
    <property type="term" value="P:bacterial-type flagellum-dependent swarming motility"/>
    <property type="evidence" value="ECO:0007669"/>
    <property type="project" value="TreeGrafter"/>
</dbReference>
<gene>
    <name evidence="6" type="ORF">BWZ43_02005</name>
</gene>
<dbReference type="RefSeq" id="WP_058005284.1">
    <property type="nucleotide sequence ID" value="NZ_CP065424.1"/>
</dbReference>
<sequence>MLRGFYTAASGMITQQRKTDLLTNNMANANTPGFKSDQSMIRAFPEMLLQRLDSKSLPVNNSLSLSKFQPIGGLNTGVYMQETIPKFLQGDLKETELKTDLALIDLNGNTSSSFFKVQDASGQVKYTRNGNFTIDSDGFLTTASGLYVLNDQNRPIQLPDDQFTVSNSGVITSNGNQVGRLGIAYTNNPDALMKEGDGLYRTENEEQLPNAVDNQFRIQQGYIERSNVDVSQTMTEMLSAYRSFEANQKVLQAYDRSMEKTVNEIGRVNG</sequence>
<dbReference type="Pfam" id="PF00460">
    <property type="entry name" value="Flg_bb_rod"/>
    <property type="match status" value="1"/>
</dbReference>
<name>A0A8E2IBC3_9BACI</name>
<feature type="domain" description="Flagellar hook protein FlgE/F/G-like D1" evidence="5">
    <location>
        <begin position="113"/>
        <end position="172"/>
    </location>
</feature>
<evidence type="ECO:0000313" key="6">
    <source>
        <dbReference type="EMBL" id="OOP70037.1"/>
    </source>
</evidence>
<proteinExistence type="inferred from homology"/>
<keyword evidence="6" id="KW-0282">Flagellum</keyword>
<dbReference type="InterPro" id="IPR053967">
    <property type="entry name" value="LlgE_F_G-like_D1"/>
</dbReference>
<accession>A0A8E2IBC3</accession>
<dbReference type="PROSITE" id="PS00588">
    <property type="entry name" value="FLAGELLA_BB_ROD"/>
    <property type="match status" value="1"/>
</dbReference>
<comment type="caution">
    <text evidence="6">The sequence shown here is derived from an EMBL/GenBank/DDBJ whole genome shotgun (WGS) entry which is preliminary data.</text>
</comment>
<keyword evidence="7" id="KW-1185">Reference proteome</keyword>
<comment type="similarity">
    <text evidence="1 2">Belongs to the flagella basal body rod proteins family.</text>
</comment>
<organism evidence="6 7">
    <name type="scientific">Heyndrickxia oleronia</name>
    <dbReference type="NCBI Taxonomy" id="38875"/>
    <lineage>
        <taxon>Bacteria</taxon>
        <taxon>Bacillati</taxon>
        <taxon>Bacillota</taxon>
        <taxon>Bacilli</taxon>
        <taxon>Bacillales</taxon>
        <taxon>Bacillaceae</taxon>
        <taxon>Heyndrickxia</taxon>
    </lineage>
</organism>
<dbReference type="InterPro" id="IPR010930">
    <property type="entry name" value="Flg_bb/hook_C_dom"/>
</dbReference>
<protein>
    <submittedName>
        <fullName evidence="6">Flagellar biosynthesis protein FlgC</fullName>
    </submittedName>
</protein>
<evidence type="ECO:0000259" key="5">
    <source>
        <dbReference type="Pfam" id="PF22692"/>
    </source>
</evidence>
<keyword evidence="6" id="KW-0969">Cilium</keyword>
<dbReference type="PANTHER" id="PTHR30435:SF19">
    <property type="entry name" value="FLAGELLAR BASAL-BODY ROD PROTEIN FLGG"/>
    <property type="match status" value="1"/>
</dbReference>
<reference evidence="6 7" key="1">
    <citation type="submission" date="2017-01" db="EMBL/GenBank/DDBJ databases">
        <title>Draft genome sequence of Bacillus oleronius.</title>
        <authorList>
            <person name="Allam M."/>
        </authorList>
    </citation>
    <scope>NUCLEOTIDE SEQUENCE [LARGE SCALE GENOMIC DNA]</scope>
    <source>
        <strain evidence="6 7">DSM 9356</strain>
    </source>
</reference>
<evidence type="ECO:0000313" key="7">
    <source>
        <dbReference type="Proteomes" id="UP000189761"/>
    </source>
</evidence>
<dbReference type="AlphaFoldDB" id="A0A8E2IBC3"/>
<dbReference type="EMBL" id="MTLA01000020">
    <property type="protein sequence ID" value="OOP70037.1"/>
    <property type="molecule type" value="Genomic_DNA"/>
</dbReference>
<dbReference type="Pfam" id="PF22692">
    <property type="entry name" value="LlgE_F_G_D1"/>
    <property type="match status" value="1"/>
</dbReference>
<evidence type="ECO:0000259" key="4">
    <source>
        <dbReference type="Pfam" id="PF06429"/>
    </source>
</evidence>
<keyword evidence="6" id="KW-0966">Cell projection</keyword>
<dbReference type="Pfam" id="PF06429">
    <property type="entry name" value="Flg_bbr_C"/>
    <property type="match status" value="1"/>
</dbReference>
<evidence type="ECO:0000256" key="2">
    <source>
        <dbReference type="RuleBase" id="RU362116"/>
    </source>
</evidence>
<dbReference type="NCBIfam" id="TIGR03506">
    <property type="entry name" value="FlgEFG_subfam"/>
    <property type="match status" value="1"/>
</dbReference>
<feature type="domain" description="Flagellar basal-body/hook protein C-terminal" evidence="4">
    <location>
        <begin position="219"/>
        <end position="263"/>
    </location>
</feature>
<evidence type="ECO:0000259" key="3">
    <source>
        <dbReference type="Pfam" id="PF00460"/>
    </source>
</evidence>
<feature type="domain" description="Flagellar basal body rod protein N-terminal" evidence="3">
    <location>
        <begin position="5"/>
        <end position="35"/>
    </location>
</feature>
<dbReference type="InterPro" id="IPR019776">
    <property type="entry name" value="Flagellar_basal_body_rod_CS"/>
</dbReference>
<dbReference type="InterPro" id="IPR020013">
    <property type="entry name" value="Flagellar_FlgE/F/G"/>
</dbReference>